<comment type="caution">
    <text evidence="2">The sequence shown here is derived from an EMBL/GenBank/DDBJ whole genome shotgun (WGS) entry which is preliminary data.</text>
</comment>
<protein>
    <recommendedName>
        <fullName evidence="4">Antifreeze protein</fullName>
    </recommendedName>
</protein>
<accession>A0A512HE53</accession>
<proteinExistence type="predicted"/>
<gene>
    <name evidence="2" type="ORF">RNA01_06610</name>
</gene>
<reference evidence="2 3" key="1">
    <citation type="submission" date="2019-07" db="EMBL/GenBank/DDBJ databases">
        <title>Whole genome shotgun sequence of Rhizobium naphthalenivorans NBRC 107585.</title>
        <authorList>
            <person name="Hosoyama A."/>
            <person name="Uohara A."/>
            <person name="Ohji S."/>
            <person name="Ichikawa N."/>
        </authorList>
    </citation>
    <scope>NUCLEOTIDE SEQUENCE [LARGE SCALE GENOMIC DNA]</scope>
    <source>
        <strain evidence="2 3">NBRC 107585</strain>
    </source>
</reference>
<evidence type="ECO:0000256" key="1">
    <source>
        <dbReference type="SAM" id="SignalP"/>
    </source>
</evidence>
<feature type="chain" id="PRO_5021894608" description="Antifreeze protein" evidence="1">
    <location>
        <begin position="26"/>
        <end position="114"/>
    </location>
</feature>
<dbReference type="AlphaFoldDB" id="A0A512HE53"/>
<evidence type="ECO:0000313" key="3">
    <source>
        <dbReference type="Proteomes" id="UP000321717"/>
    </source>
</evidence>
<organism evidence="2 3">
    <name type="scientific">Ciceribacter naphthalenivorans</name>
    <dbReference type="NCBI Taxonomy" id="1118451"/>
    <lineage>
        <taxon>Bacteria</taxon>
        <taxon>Pseudomonadati</taxon>
        <taxon>Pseudomonadota</taxon>
        <taxon>Alphaproteobacteria</taxon>
        <taxon>Hyphomicrobiales</taxon>
        <taxon>Rhizobiaceae</taxon>
        <taxon>Ciceribacter</taxon>
    </lineage>
</organism>
<dbReference type="RefSeq" id="WP_147178528.1">
    <property type="nucleotide sequence ID" value="NZ_BJZP01000002.1"/>
</dbReference>
<dbReference type="EMBL" id="BJZP01000002">
    <property type="protein sequence ID" value="GEO83729.1"/>
    <property type="molecule type" value="Genomic_DNA"/>
</dbReference>
<keyword evidence="1" id="KW-0732">Signal</keyword>
<feature type="signal peptide" evidence="1">
    <location>
        <begin position="1"/>
        <end position="25"/>
    </location>
</feature>
<name>A0A512HE53_9HYPH</name>
<sequence>MIRRFLNIAFAGLLLAPAMTVPAMAGEAELAAILFGRNYNDGVTAVSVSPGHAERGAGGPAGPAYQTPARMRAAQAQVSRDPVLQAAIARRKIALHNVIWVQTAANGGRIVYYR</sequence>
<evidence type="ECO:0008006" key="4">
    <source>
        <dbReference type="Google" id="ProtNLM"/>
    </source>
</evidence>
<evidence type="ECO:0000313" key="2">
    <source>
        <dbReference type="EMBL" id="GEO83729.1"/>
    </source>
</evidence>
<dbReference type="OrthoDB" id="8401399at2"/>
<dbReference type="Proteomes" id="UP000321717">
    <property type="component" value="Unassembled WGS sequence"/>
</dbReference>
<keyword evidence="3" id="KW-1185">Reference proteome</keyword>